<dbReference type="PANTHER" id="PTHR43513">
    <property type="entry name" value="DIHYDROOROTATE DEHYDROGENASE B (NAD(+)), ELECTRON TRANSFER SUBUNIT"/>
    <property type="match status" value="1"/>
</dbReference>
<feature type="domain" description="FAD-binding FR-type" evidence="12">
    <location>
        <begin position="3"/>
        <end position="105"/>
    </location>
</feature>
<dbReference type="PRINTS" id="PR00410">
    <property type="entry name" value="PHEHYDRXLASE"/>
</dbReference>
<comment type="caution">
    <text evidence="13">The sequence shown here is derived from an EMBL/GenBank/DDBJ whole genome shotgun (WGS) entry which is preliminary data.</text>
</comment>
<dbReference type="HAMAP" id="MF_01211">
    <property type="entry name" value="DHODB_Fe_S_bind"/>
    <property type="match status" value="1"/>
</dbReference>
<dbReference type="Pfam" id="PF00175">
    <property type="entry name" value="NAD_binding_1"/>
    <property type="match status" value="1"/>
</dbReference>
<dbReference type="InterPro" id="IPR023455">
    <property type="entry name" value="Dihydroorotate_DHASE_ETsu"/>
</dbReference>
<dbReference type="GO" id="GO:0051537">
    <property type="term" value="F:2 iron, 2 sulfur cluster binding"/>
    <property type="evidence" value="ECO:0007669"/>
    <property type="project" value="UniProtKB-KW"/>
</dbReference>
<keyword evidence="3" id="KW-0285">Flavoprotein</keyword>
<dbReference type="GO" id="GO:0050660">
    <property type="term" value="F:flavin adenine dinucleotide binding"/>
    <property type="evidence" value="ECO:0007669"/>
    <property type="project" value="InterPro"/>
</dbReference>
<dbReference type="GO" id="GO:0046872">
    <property type="term" value="F:metal ion binding"/>
    <property type="evidence" value="ECO:0007669"/>
    <property type="project" value="UniProtKB-KW"/>
</dbReference>
<dbReference type="InterPro" id="IPR001433">
    <property type="entry name" value="OxRdtase_FAD/NAD-bd"/>
</dbReference>
<dbReference type="GO" id="GO:1990663">
    <property type="term" value="F:dihydroorotate dehydrogenase (fumarate) activity"/>
    <property type="evidence" value="ECO:0007669"/>
    <property type="project" value="UniProtKB-EC"/>
</dbReference>
<evidence type="ECO:0000256" key="2">
    <source>
        <dbReference type="ARBA" id="ARBA00022448"/>
    </source>
</evidence>
<evidence type="ECO:0000259" key="12">
    <source>
        <dbReference type="PROSITE" id="PS51384"/>
    </source>
</evidence>
<organism evidence="13">
    <name type="scientific">hydrocarbon metagenome</name>
    <dbReference type="NCBI Taxonomy" id="938273"/>
    <lineage>
        <taxon>unclassified sequences</taxon>
        <taxon>metagenomes</taxon>
        <taxon>ecological metagenomes</taxon>
    </lineage>
</organism>
<dbReference type="InterPro" id="IPR012165">
    <property type="entry name" value="Cyt_c3_hydrogenase_gsu"/>
</dbReference>
<keyword evidence="2" id="KW-0813">Transport</keyword>
<proteinExistence type="inferred from homology"/>
<keyword evidence="13" id="KW-0560">Oxidoreductase</keyword>
<protein>
    <submittedName>
        <fullName evidence="13">Dihydroorotate dehydrogenase electron transfer subunit</fullName>
        <ecNumber evidence="13">1.3.98.1</ecNumber>
    </submittedName>
</protein>
<dbReference type="Gene3D" id="2.10.240.10">
    <property type="entry name" value="Dihydroorotate dehydrogenase, electron transfer subunit"/>
    <property type="match status" value="1"/>
</dbReference>
<dbReference type="AlphaFoldDB" id="A0A0W8FMW8"/>
<reference evidence="13" key="1">
    <citation type="journal article" date="2015" name="Proc. Natl. Acad. Sci. U.S.A.">
        <title>Networks of energetic and metabolic interactions define dynamics in microbial communities.</title>
        <authorList>
            <person name="Embree M."/>
            <person name="Liu J.K."/>
            <person name="Al-Bassam M.M."/>
            <person name="Zengler K."/>
        </authorList>
    </citation>
    <scope>NUCLEOTIDE SEQUENCE</scope>
</reference>
<dbReference type="Pfam" id="PF10418">
    <property type="entry name" value="DHODB_Fe-S_bind"/>
    <property type="match status" value="1"/>
</dbReference>
<dbReference type="SUPFAM" id="SSF63380">
    <property type="entry name" value="Riboflavin synthase domain-like"/>
    <property type="match status" value="1"/>
</dbReference>
<evidence type="ECO:0000256" key="8">
    <source>
        <dbReference type="ARBA" id="ARBA00022982"/>
    </source>
</evidence>
<keyword evidence="7" id="KW-0665">Pyrimidine biosynthesis</keyword>
<dbReference type="SUPFAM" id="SSF52343">
    <property type="entry name" value="Ferredoxin reductase-like, C-terminal NADP-linked domain"/>
    <property type="match status" value="1"/>
</dbReference>
<evidence type="ECO:0000256" key="11">
    <source>
        <dbReference type="ARBA" id="ARBA00034078"/>
    </source>
</evidence>
<keyword evidence="6" id="KW-0274">FAD</keyword>
<evidence type="ECO:0000256" key="5">
    <source>
        <dbReference type="ARBA" id="ARBA00022723"/>
    </source>
</evidence>
<keyword evidence="4" id="KW-0001">2Fe-2S</keyword>
<dbReference type="InterPro" id="IPR008333">
    <property type="entry name" value="Cbr1-like_FAD-bd_dom"/>
</dbReference>
<keyword evidence="10" id="KW-0411">Iron-sulfur</keyword>
<dbReference type="GO" id="GO:0006221">
    <property type="term" value="P:pyrimidine nucleotide biosynthetic process"/>
    <property type="evidence" value="ECO:0007669"/>
    <property type="project" value="UniProtKB-KW"/>
</dbReference>
<dbReference type="InterPro" id="IPR050353">
    <property type="entry name" value="PyrK_electron_transfer"/>
</dbReference>
<dbReference type="InterPro" id="IPR037117">
    <property type="entry name" value="Dihydroorotate_DH_ele_sf"/>
</dbReference>
<evidence type="ECO:0000256" key="1">
    <source>
        <dbReference type="ARBA" id="ARBA00006422"/>
    </source>
</evidence>
<dbReference type="Gene3D" id="3.40.50.80">
    <property type="entry name" value="Nucleotide-binding domain of ferredoxin-NADP reductase (FNR) module"/>
    <property type="match status" value="1"/>
</dbReference>
<evidence type="ECO:0000256" key="6">
    <source>
        <dbReference type="ARBA" id="ARBA00022827"/>
    </source>
</evidence>
<dbReference type="CDD" id="cd06218">
    <property type="entry name" value="DHOD_e_trans"/>
    <property type="match status" value="1"/>
</dbReference>
<dbReference type="Gene3D" id="2.40.30.10">
    <property type="entry name" value="Translation factors"/>
    <property type="match status" value="1"/>
</dbReference>
<keyword evidence="9" id="KW-0408">Iron</keyword>
<dbReference type="EMBL" id="LNQE01000975">
    <property type="protein sequence ID" value="KUG22309.1"/>
    <property type="molecule type" value="Genomic_DNA"/>
</dbReference>
<sequence length="270" mass="29294">MAGNIYIGEIVKNEEVQEDCFLMKVKVASSFENPLPGQFVMMRIAGLNDPFLSRPISIYSFSRENNFCLIELLYRVVGKGTQIMAGLIEGSQVEINGPLGNGFEIRSVKKNVVFIAGGLGIAPLSLLIENISRKFPSSSMTLYFGAQEAAAVVGLDKPQNICQDVNICTDDGSLGARSLVTQAFQKDIKKFLPENTSIYACGPKGMLISLAKILSKSKIDCQVSLEERMACGTGACMGCAVAIKDKKGVLGYQRVCADGPVFNLRDIIWE</sequence>
<comment type="cofactor">
    <cofactor evidence="11">
        <name>[2Fe-2S] cluster</name>
        <dbReference type="ChEBI" id="CHEBI:190135"/>
    </cofactor>
</comment>
<evidence type="ECO:0000256" key="10">
    <source>
        <dbReference type="ARBA" id="ARBA00023014"/>
    </source>
</evidence>
<comment type="similarity">
    <text evidence="1">Belongs to the PyrK family.</text>
</comment>
<dbReference type="InterPro" id="IPR017927">
    <property type="entry name" value="FAD-bd_FR_type"/>
</dbReference>
<dbReference type="EC" id="1.3.98.1" evidence="13"/>
<dbReference type="InterPro" id="IPR019480">
    <property type="entry name" value="Dihydroorotate_DH_Fe-S-bd"/>
</dbReference>
<dbReference type="Pfam" id="PF00970">
    <property type="entry name" value="FAD_binding_6"/>
    <property type="match status" value="1"/>
</dbReference>
<dbReference type="InterPro" id="IPR017938">
    <property type="entry name" value="Riboflavin_synthase-like_b-brl"/>
</dbReference>
<dbReference type="PANTHER" id="PTHR43513:SF3">
    <property type="entry name" value="DIHYDROOROTATE DEHYDROGENASE B (NAD(+)), ELECTRON TRANSFER SUBUNIT-RELATED"/>
    <property type="match status" value="1"/>
</dbReference>
<dbReference type="PROSITE" id="PS51384">
    <property type="entry name" value="FAD_FR"/>
    <property type="match status" value="1"/>
</dbReference>
<evidence type="ECO:0000256" key="9">
    <source>
        <dbReference type="ARBA" id="ARBA00023004"/>
    </source>
</evidence>
<dbReference type="PIRSF" id="PIRSF006816">
    <property type="entry name" value="Cyc3_hyd_g"/>
    <property type="match status" value="1"/>
</dbReference>
<gene>
    <name evidence="13" type="ORF">ASZ90_007943</name>
</gene>
<evidence type="ECO:0000256" key="4">
    <source>
        <dbReference type="ARBA" id="ARBA00022714"/>
    </source>
</evidence>
<keyword evidence="8" id="KW-0249">Electron transport</keyword>
<keyword evidence="5" id="KW-0479">Metal-binding</keyword>
<dbReference type="InterPro" id="IPR039261">
    <property type="entry name" value="FNR_nucleotide-bd"/>
</dbReference>
<evidence type="ECO:0000256" key="3">
    <source>
        <dbReference type="ARBA" id="ARBA00022630"/>
    </source>
</evidence>
<accession>A0A0W8FMW8</accession>
<name>A0A0W8FMW8_9ZZZZ</name>
<evidence type="ECO:0000313" key="13">
    <source>
        <dbReference type="EMBL" id="KUG22309.1"/>
    </source>
</evidence>
<evidence type="ECO:0000256" key="7">
    <source>
        <dbReference type="ARBA" id="ARBA00022975"/>
    </source>
</evidence>